<dbReference type="OrthoDB" id="9971377at2759"/>
<dbReference type="Proteomes" id="UP000663874">
    <property type="component" value="Unassembled WGS sequence"/>
</dbReference>
<proteinExistence type="predicted"/>
<dbReference type="Proteomes" id="UP000663870">
    <property type="component" value="Unassembled WGS sequence"/>
</dbReference>
<dbReference type="EMBL" id="CAJOBD010002490">
    <property type="protein sequence ID" value="CAF3885994.1"/>
    <property type="molecule type" value="Genomic_DNA"/>
</dbReference>
<evidence type="ECO:0000313" key="8">
    <source>
        <dbReference type="EMBL" id="CAF3885994.1"/>
    </source>
</evidence>
<dbReference type="EMBL" id="CAJOBE010006675">
    <property type="protein sequence ID" value="CAF4013884.1"/>
    <property type="molecule type" value="Genomic_DNA"/>
</dbReference>
<dbReference type="EMBL" id="CAJOAX010001472">
    <property type="protein sequence ID" value="CAF3718385.1"/>
    <property type="molecule type" value="Genomic_DNA"/>
</dbReference>
<evidence type="ECO:0000259" key="1">
    <source>
        <dbReference type="Pfam" id="PF00576"/>
    </source>
</evidence>
<dbReference type="Proteomes" id="UP000663836">
    <property type="component" value="Unassembled WGS sequence"/>
</dbReference>
<evidence type="ECO:0000313" key="10">
    <source>
        <dbReference type="Proteomes" id="UP000663854"/>
    </source>
</evidence>
<comment type="caution">
    <text evidence="3">The sequence shown here is derived from an EMBL/GenBank/DDBJ whole genome shotgun (WGS) entry which is preliminary data.</text>
</comment>
<dbReference type="AlphaFoldDB" id="A0A814FT04"/>
<dbReference type="Proteomes" id="UP000663823">
    <property type="component" value="Unassembled WGS sequence"/>
</dbReference>
<dbReference type="Gene3D" id="2.60.40.180">
    <property type="entry name" value="Transthyretin/hydroxyisourate hydrolase domain"/>
    <property type="match status" value="1"/>
</dbReference>
<dbReference type="EMBL" id="CAJNOT010000506">
    <property type="protein sequence ID" value="CAF1004633.1"/>
    <property type="molecule type" value="Genomic_DNA"/>
</dbReference>
<keyword evidence="11" id="KW-1185">Reference proteome</keyword>
<dbReference type="EMBL" id="CAJNOO010000723">
    <property type="protein sequence ID" value="CAF1019118.1"/>
    <property type="molecule type" value="Genomic_DNA"/>
</dbReference>
<dbReference type="InterPro" id="IPR023416">
    <property type="entry name" value="Transthyretin/HIU_hydrolase_d"/>
</dbReference>
<dbReference type="EMBL" id="CAJNOU010000263">
    <property type="protein sequence ID" value="CAF0937723.1"/>
    <property type="molecule type" value="Genomic_DNA"/>
</dbReference>
<evidence type="ECO:0000313" key="4">
    <source>
        <dbReference type="EMBL" id="CAF1004633.1"/>
    </source>
</evidence>
<dbReference type="Proteomes" id="UP000663864">
    <property type="component" value="Unassembled WGS sequence"/>
</dbReference>
<evidence type="ECO:0000313" key="7">
    <source>
        <dbReference type="EMBL" id="CAF3718385.1"/>
    </source>
</evidence>
<evidence type="ECO:0000313" key="11">
    <source>
        <dbReference type="Proteomes" id="UP000663870"/>
    </source>
</evidence>
<dbReference type="EMBL" id="CAJNOH010000291">
    <property type="protein sequence ID" value="CAF0987138.1"/>
    <property type="molecule type" value="Genomic_DNA"/>
</dbReference>
<evidence type="ECO:0000313" key="6">
    <source>
        <dbReference type="EMBL" id="CAF1142706.1"/>
    </source>
</evidence>
<dbReference type="Pfam" id="PF00576">
    <property type="entry name" value="Transthyretin"/>
    <property type="match status" value="1"/>
</dbReference>
<gene>
    <name evidence="9" type="ORF">FNK824_LOCUS26666</name>
    <name evidence="8" type="ORF">JBS370_LOCUS20105</name>
    <name evidence="6" type="ORF">JXQ802_LOCUS21303</name>
    <name evidence="7" type="ORF">OTI717_LOCUS13663</name>
    <name evidence="3" type="ORF">PYM288_LOCUS13921</name>
    <name evidence="5" type="ORF">RFH988_LOCUS15107</name>
    <name evidence="2" type="ORF">SEV965_LOCUS7533</name>
    <name evidence="4" type="ORF">ZHD862_LOCUS12710</name>
</gene>
<name>A0A814FT04_9BILA</name>
<dbReference type="InterPro" id="IPR036817">
    <property type="entry name" value="Transthyretin/HIU_hydrolase_sf"/>
</dbReference>
<sequence length="114" mass="13402">MSGKITFAVHDELHNQYAEGIKYDLWRIDNNTNRIHVKNDTFTKNNSNVLLHAHTNEELGSFEVILYIKDYFDKFNENIHVQNSRITVPFGMNELDKDYELNIFITPTSYTCTL</sequence>
<dbReference type="Proteomes" id="UP000663882">
    <property type="component" value="Unassembled WGS sequence"/>
</dbReference>
<protein>
    <recommendedName>
        <fullName evidence="1">Transthyretin/hydroxyisourate hydrolase domain-containing protein</fullName>
    </recommendedName>
</protein>
<evidence type="ECO:0000313" key="5">
    <source>
        <dbReference type="EMBL" id="CAF1019118.1"/>
    </source>
</evidence>
<dbReference type="Proteomes" id="UP000663889">
    <property type="component" value="Unassembled WGS sequence"/>
</dbReference>
<dbReference type="EMBL" id="CAJNOL010000624">
    <property type="protein sequence ID" value="CAF1142706.1"/>
    <property type="molecule type" value="Genomic_DNA"/>
</dbReference>
<evidence type="ECO:0000313" key="2">
    <source>
        <dbReference type="EMBL" id="CAF0937723.1"/>
    </source>
</evidence>
<evidence type="ECO:0000313" key="9">
    <source>
        <dbReference type="EMBL" id="CAF4013884.1"/>
    </source>
</evidence>
<accession>A0A814FT04</accession>
<feature type="domain" description="Transthyretin/hydroxyisourate hydrolase" evidence="1">
    <location>
        <begin position="5"/>
        <end position="111"/>
    </location>
</feature>
<dbReference type="SUPFAM" id="SSF49472">
    <property type="entry name" value="Transthyretin (synonym: prealbumin)"/>
    <property type="match status" value="1"/>
</dbReference>
<reference evidence="3" key="1">
    <citation type="submission" date="2021-02" db="EMBL/GenBank/DDBJ databases">
        <authorList>
            <person name="Nowell W R."/>
        </authorList>
    </citation>
    <scope>NUCLEOTIDE SEQUENCE</scope>
</reference>
<dbReference type="Proteomes" id="UP000663854">
    <property type="component" value="Unassembled WGS sequence"/>
</dbReference>
<organism evidence="3 10">
    <name type="scientific">Rotaria sordida</name>
    <dbReference type="NCBI Taxonomy" id="392033"/>
    <lineage>
        <taxon>Eukaryota</taxon>
        <taxon>Metazoa</taxon>
        <taxon>Spiralia</taxon>
        <taxon>Gnathifera</taxon>
        <taxon>Rotifera</taxon>
        <taxon>Eurotatoria</taxon>
        <taxon>Bdelloidea</taxon>
        <taxon>Philodinida</taxon>
        <taxon>Philodinidae</taxon>
        <taxon>Rotaria</taxon>
    </lineage>
</organism>
<evidence type="ECO:0000313" key="3">
    <source>
        <dbReference type="EMBL" id="CAF0987138.1"/>
    </source>
</evidence>